<evidence type="ECO:0000313" key="2">
    <source>
        <dbReference type="EMBL" id="TCZ72798.1"/>
    </source>
</evidence>
<keyword evidence="3" id="KW-1185">Reference proteome</keyword>
<sequence>MNVLKTAVFEDYMAGGGSTKPWQMRLEDASGEQIAYVVKMFTQRHVDQTHAIGKEAIGSILAREFDLPVPEFGFADFTLEFIRHGLSEGLRKELNSKAKGLKFASRMASGRPLATAGLPTRFLKDYDMAKVYAFDVMIYNVDRTFDGKQNLLINDEDFLLIDHELCLPFINQGNFPFFRRVLDKLNNGEIIFPFQRHLFYPYLKGMRKSQRSNPFDEFIVYLNILDLAKIQEACRALGVLGIAVGEQKLLFEYLSALKRESHQFGKLLLGTIS</sequence>
<feature type="domain" description="HipA-like kinase" evidence="1">
    <location>
        <begin position="17"/>
        <end position="166"/>
    </location>
</feature>
<dbReference type="RefSeq" id="WP_131851721.1">
    <property type="nucleotide sequence ID" value="NZ_SKFH01000010.1"/>
</dbReference>
<proteinExistence type="predicted"/>
<organism evidence="2 3">
    <name type="scientific">Flaviaesturariibacter aridisoli</name>
    <dbReference type="NCBI Taxonomy" id="2545761"/>
    <lineage>
        <taxon>Bacteria</taxon>
        <taxon>Pseudomonadati</taxon>
        <taxon>Bacteroidota</taxon>
        <taxon>Chitinophagia</taxon>
        <taxon>Chitinophagales</taxon>
        <taxon>Chitinophagaceae</taxon>
        <taxon>Flaviaestuariibacter</taxon>
    </lineage>
</organism>
<comment type="caution">
    <text evidence="2">The sequence shown here is derived from an EMBL/GenBank/DDBJ whole genome shotgun (WGS) entry which is preliminary data.</text>
</comment>
<evidence type="ECO:0000313" key="3">
    <source>
        <dbReference type="Proteomes" id="UP000295164"/>
    </source>
</evidence>
<dbReference type="AlphaFoldDB" id="A0A4R4E586"/>
<protein>
    <recommendedName>
        <fullName evidence="1">HipA-like kinase domain-containing protein</fullName>
    </recommendedName>
</protein>
<gene>
    <name evidence="2" type="ORF">E0486_08430</name>
</gene>
<dbReference type="Pfam" id="PF20613">
    <property type="entry name" value="HipA_2"/>
    <property type="match status" value="1"/>
</dbReference>
<dbReference type="Proteomes" id="UP000295164">
    <property type="component" value="Unassembled WGS sequence"/>
</dbReference>
<dbReference type="InterPro" id="IPR046748">
    <property type="entry name" value="HipA_2"/>
</dbReference>
<reference evidence="2 3" key="1">
    <citation type="submission" date="2019-03" db="EMBL/GenBank/DDBJ databases">
        <authorList>
            <person name="Kim M.K.M."/>
        </authorList>
    </citation>
    <scope>NUCLEOTIDE SEQUENCE [LARGE SCALE GENOMIC DNA]</scope>
    <source>
        <strain evidence="2 3">17J68-15</strain>
    </source>
</reference>
<dbReference type="OrthoDB" id="1339734at2"/>
<dbReference type="EMBL" id="SKFH01000010">
    <property type="protein sequence ID" value="TCZ72798.1"/>
    <property type="molecule type" value="Genomic_DNA"/>
</dbReference>
<accession>A0A4R4E586</accession>
<name>A0A4R4E586_9BACT</name>
<evidence type="ECO:0000259" key="1">
    <source>
        <dbReference type="Pfam" id="PF20613"/>
    </source>
</evidence>